<feature type="compositionally biased region" description="Basic and acidic residues" evidence="11">
    <location>
        <begin position="724"/>
        <end position="738"/>
    </location>
</feature>
<dbReference type="FunFam" id="3.40.50.300:FF:000109">
    <property type="entry name" value="Peroxisomal biogenesis factor 6"/>
    <property type="match status" value="1"/>
</dbReference>
<organism evidence="13">
    <name type="scientific">Chromera velia CCMP2878</name>
    <dbReference type="NCBI Taxonomy" id="1169474"/>
    <lineage>
        <taxon>Eukaryota</taxon>
        <taxon>Sar</taxon>
        <taxon>Alveolata</taxon>
        <taxon>Colpodellida</taxon>
        <taxon>Chromeraceae</taxon>
        <taxon>Chromera</taxon>
    </lineage>
</organism>
<keyword evidence="7" id="KW-0472">Membrane</keyword>
<evidence type="ECO:0000256" key="3">
    <source>
        <dbReference type="ARBA" id="ARBA00022593"/>
    </source>
</evidence>
<dbReference type="PANTHER" id="PTHR23077:SF9">
    <property type="entry name" value="PEROXISOMAL ATPASE PEX6"/>
    <property type="match status" value="1"/>
</dbReference>
<feature type="compositionally biased region" description="Low complexity" evidence="11">
    <location>
        <begin position="1004"/>
        <end position="1013"/>
    </location>
</feature>
<keyword evidence="3" id="KW-0962">Peroxisome biogenesis</keyword>
<dbReference type="PhylomeDB" id="A0A0G4HFJ4"/>
<dbReference type="VEuPathDB" id="CryptoDB:Cvel_27089"/>
<feature type="compositionally biased region" description="Basic and acidic residues" evidence="11">
    <location>
        <begin position="369"/>
        <end position="391"/>
    </location>
</feature>
<feature type="compositionally biased region" description="Basic and acidic residues" evidence="11">
    <location>
        <begin position="303"/>
        <end position="315"/>
    </location>
</feature>
<evidence type="ECO:0000256" key="9">
    <source>
        <dbReference type="ARBA" id="ARBA00034920"/>
    </source>
</evidence>
<evidence type="ECO:0000256" key="1">
    <source>
        <dbReference type="ARBA" id="ARBA00004370"/>
    </source>
</evidence>
<dbReference type="PANTHER" id="PTHR23077">
    <property type="entry name" value="AAA-FAMILY ATPASE"/>
    <property type="match status" value="1"/>
</dbReference>
<feature type="region of interest" description="Disordered" evidence="11">
    <location>
        <begin position="119"/>
        <end position="162"/>
    </location>
</feature>
<dbReference type="GO" id="GO:0016887">
    <property type="term" value="F:ATP hydrolysis activity"/>
    <property type="evidence" value="ECO:0007669"/>
    <property type="project" value="InterPro"/>
</dbReference>
<keyword evidence="5" id="KW-0378">Hydrolase</keyword>
<feature type="domain" description="AAA+ ATPase" evidence="12">
    <location>
        <begin position="495"/>
        <end position="649"/>
    </location>
</feature>
<dbReference type="Gene3D" id="3.40.50.300">
    <property type="entry name" value="P-loop containing nucleotide triphosphate hydrolases"/>
    <property type="match status" value="2"/>
</dbReference>
<dbReference type="GO" id="GO:0005524">
    <property type="term" value="F:ATP binding"/>
    <property type="evidence" value="ECO:0007669"/>
    <property type="project" value="UniProtKB-KW"/>
</dbReference>
<evidence type="ECO:0000256" key="2">
    <source>
        <dbReference type="ARBA" id="ARBA00006914"/>
    </source>
</evidence>
<dbReference type="InterPro" id="IPR027417">
    <property type="entry name" value="P-loop_NTPase"/>
</dbReference>
<feature type="region of interest" description="Disordered" evidence="11">
    <location>
        <begin position="360"/>
        <end position="400"/>
    </location>
</feature>
<evidence type="ECO:0000256" key="5">
    <source>
        <dbReference type="ARBA" id="ARBA00022801"/>
    </source>
</evidence>
<dbReference type="InterPro" id="IPR050168">
    <property type="entry name" value="AAA_ATPase_domain"/>
</dbReference>
<dbReference type="SMART" id="SM00382">
    <property type="entry name" value="AAA"/>
    <property type="match status" value="2"/>
</dbReference>
<dbReference type="Gene3D" id="1.10.8.60">
    <property type="match status" value="3"/>
</dbReference>
<protein>
    <recommendedName>
        <fullName evidence="8">Peroxisomal ATPase PEX6</fullName>
    </recommendedName>
    <alternativeName>
        <fullName evidence="9">Peroxin-6</fullName>
    </alternativeName>
</protein>
<sequence length="1261" mass="133813">MCSYPQADSPHLPTSFRDSFHEASASADLLGALGISSGMWIEVAPMGEGGDGKEEDLFVHAPRRQVLRCFLDGEGAKCNSVSGGTGTEGLFQIGLTPSSLAFLGLSSGDSAVFVRSYRSSDAAEPESEEDPREKQTGGTSGSASEQAAKEKEPPTPYLRGPPAASFAIISRVRGTGSPWETYVKNLRAFLQVPRVLAEGEVFALPDLLPRPSLRLGLLGPPKMSSSSSSSSVEMEGGCGRLIEEIEQSDLAPECRLVLGDCASQTGGGRDEDRGEGLQGWWRGAVLRDVLFFPECEEAGINKSSEKSSGGEKEGEMSQAEETALLELERRVVREPGRDSFGWDPWGEWVFASLEEAERVNGLAQRQKKKESGSRTEGGDDHDEDGRARKGEPAPSAALSRCLPPSSIPLFRVEKLKIPQVGGEEWRCPVAVVDGNSTGVSLKGGCNTRGIPGILYHSLRERPLPPLPSIRKPSRRLSSFLKTALMKCEAGETTGVHVCSLLFGPPGCGRRLVAAETAADLGLHFVSVNCFQLVASGGASVDLSSSMIPGGGGAATLSAVLSPSSPAVSAWPVVLFLENFHALVRTPGGTPQAAEQAQDRVAAALSAFLNPSLWQGAQTGKAFVAVVASLEDPSRLSPRVRESFQLQLAVEAPDKLTRQRALQRLLPPVAGTAEERKAGQVQGGGDILRLSPDVSLENVAEKTAGVSLEDVRLLALEAAAVSLARERGRQTEEKEKERGANSSSSFGFVSIEGHITSDDLSEGLKRLQGREGGTKVKVAEIPSVKWEDLGGVEDAKKELMDAITLPAAMAGIVGTQLKLRSGLLLYGPPGTGKTLLAKAVATECGVNFISVKGPELLNMYIGESERNVREVFARARSVERCVVFFDELDALAPARGRGSDSGGVMDRVVSQLLTELDGLPPSIFVIGATNRPDLLDSALLRPGRLDRLVYVGVATDKFPLLQALCRKLDLHETDEDAAALTSERRPEEANAEGSGEGARSEFVEASSASSSSSSGERGDPPSAAATAEEKRGERKKSALLSRVALQMPKEATGADCRAVCTAALLAAVREKAGRVEELSSALHLPIASVAAFCEKLVAAVDRRREAEGSCVCRLVSEEGRDLGEFRLVFGEFAEDAKGGWGGSGVRDSSQLSAWVQEGEAEGGVARLLVCSTKGRERPKTAASQSMGTPPRFACPPRYANVDVRHCKGADLVASVRKVLGPKVSLSWNHFQSALAGLRASVSAEVLESYEQLREKYSTGKTA</sequence>
<dbReference type="InterPro" id="IPR003959">
    <property type="entry name" value="ATPase_AAA_core"/>
</dbReference>
<feature type="region of interest" description="Disordered" evidence="11">
    <location>
        <begin position="724"/>
        <end position="745"/>
    </location>
</feature>
<reference evidence="13" key="1">
    <citation type="submission" date="2014-11" db="EMBL/GenBank/DDBJ databases">
        <authorList>
            <person name="Otto D Thomas"/>
            <person name="Naeem Raeece"/>
        </authorList>
    </citation>
    <scope>NUCLEOTIDE SEQUENCE</scope>
</reference>
<dbReference type="InterPro" id="IPR003593">
    <property type="entry name" value="AAA+_ATPase"/>
</dbReference>
<keyword evidence="6" id="KW-0067">ATP-binding</keyword>
<dbReference type="InterPro" id="IPR003960">
    <property type="entry name" value="ATPase_AAA_CS"/>
</dbReference>
<name>A0A0G4HFJ4_9ALVE</name>
<evidence type="ECO:0000313" key="13">
    <source>
        <dbReference type="EMBL" id="CEM42840.1"/>
    </source>
</evidence>
<evidence type="ECO:0000259" key="12">
    <source>
        <dbReference type="SMART" id="SM00382"/>
    </source>
</evidence>
<accession>A0A0G4HFJ4</accession>
<feature type="region of interest" description="Disordered" evidence="11">
    <location>
        <begin position="300"/>
        <end position="320"/>
    </location>
</feature>
<feature type="region of interest" description="Disordered" evidence="11">
    <location>
        <begin position="975"/>
        <end position="1034"/>
    </location>
</feature>
<evidence type="ECO:0000256" key="10">
    <source>
        <dbReference type="ARBA" id="ARBA00048778"/>
    </source>
</evidence>
<feature type="domain" description="AAA+ ATPase" evidence="12">
    <location>
        <begin position="818"/>
        <end position="954"/>
    </location>
</feature>
<dbReference type="GO" id="GO:0005829">
    <property type="term" value="C:cytosol"/>
    <property type="evidence" value="ECO:0007669"/>
    <property type="project" value="TreeGrafter"/>
</dbReference>
<keyword evidence="4" id="KW-0547">Nucleotide-binding</keyword>
<dbReference type="Pfam" id="PF00004">
    <property type="entry name" value="AAA"/>
    <property type="match status" value="2"/>
</dbReference>
<proteinExistence type="inferred from homology"/>
<evidence type="ECO:0000256" key="11">
    <source>
        <dbReference type="SAM" id="MobiDB-lite"/>
    </source>
</evidence>
<evidence type="ECO:0000256" key="7">
    <source>
        <dbReference type="ARBA" id="ARBA00023136"/>
    </source>
</evidence>
<dbReference type="AlphaFoldDB" id="A0A0G4HFJ4"/>
<evidence type="ECO:0000256" key="4">
    <source>
        <dbReference type="ARBA" id="ARBA00022741"/>
    </source>
</evidence>
<comment type="subcellular location">
    <subcellularLocation>
        <location evidence="1">Membrane</location>
    </subcellularLocation>
</comment>
<dbReference type="GO" id="GO:0016558">
    <property type="term" value="P:protein import into peroxisome matrix"/>
    <property type="evidence" value="ECO:0007669"/>
    <property type="project" value="TreeGrafter"/>
</dbReference>
<comment type="similarity">
    <text evidence="2">Belongs to the AAA ATPase family.</text>
</comment>
<gene>
    <name evidence="13" type="ORF">Cvel_27089</name>
</gene>
<comment type="catalytic activity">
    <reaction evidence="10">
        <text>ATP + H2O = ADP + phosphate + H(+)</text>
        <dbReference type="Rhea" id="RHEA:13065"/>
        <dbReference type="ChEBI" id="CHEBI:15377"/>
        <dbReference type="ChEBI" id="CHEBI:15378"/>
        <dbReference type="ChEBI" id="CHEBI:30616"/>
        <dbReference type="ChEBI" id="CHEBI:43474"/>
        <dbReference type="ChEBI" id="CHEBI:456216"/>
    </reaction>
    <physiologicalReaction direction="left-to-right" evidence="10">
        <dbReference type="Rhea" id="RHEA:13066"/>
    </physiologicalReaction>
</comment>
<evidence type="ECO:0000256" key="6">
    <source>
        <dbReference type="ARBA" id="ARBA00022840"/>
    </source>
</evidence>
<evidence type="ECO:0000256" key="8">
    <source>
        <dbReference type="ARBA" id="ARBA00034811"/>
    </source>
</evidence>
<dbReference type="EMBL" id="CDMZ01002544">
    <property type="protein sequence ID" value="CEM42840.1"/>
    <property type="molecule type" value="Genomic_DNA"/>
</dbReference>
<dbReference type="SUPFAM" id="SSF52540">
    <property type="entry name" value="P-loop containing nucleoside triphosphate hydrolases"/>
    <property type="match status" value="2"/>
</dbReference>
<dbReference type="PROSITE" id="PS00674">
    <property type="entry name" value="AAA"/>
    <property type="match status" value="1"/>
</dbReference>
<dbReference type="GO" id="GO:0005778">
    <property type="term" value="C:peroxisomal membrane"/>
    <property type="evidence" value="ECO:0007669"/>
    <property type="project" value="TreeGrafter"/>
</dbReference>